<evidence type="ECO:0000313" key="1">
    <source>
        <dbReference type="EMBL" id="PVU93318.1"/>
    </source>
</evidence>
<keyword evidence="2" id="KW-1185">Reference proteome</keyword>
<accession>A0A2T9YLV5</accession>
<dbReference type="AlphaFoldDB" id="A0A2T9YLV5"/>
<proteinExistence type="predicted"/>
<comment type="caution">
    <text evidence="1">The sequence shown here is derived from an EMBL/GenBank/DDBJ whole genome shotgun (WGS) entry which is preliminary data.</text>
</comment>
<dbReference type="STRING" id="133381.A0A2T9YLV5"/>
<evidence type="ECO:0000313" key="2">
    <source>
        <dbReference type="Proteomes" id="UP000245609"/>
    </source>
</evidence>
<dbReference type="EMBL" id="MBFS01002735">
    <property type="protein sequence ID" value="PVU93318.1"/>
    <property type="molecule type" value="Genomic_DNA"/>
</dbReference>
<organism evidence="1 2">
    <name type="scientific">Smittium megazygosporum</name>
    <dbReference type="NCBI Taxonomy" id="133381"/>
    <lineage>
        <taxon>Eukaryota</taxon>
        <taxon>Fungi</taxon>
        <taxon>Fungi incertae sedis</taxon>
        <taxon>Zoopagomycota</taxon>
        <taxon>Kickxellomycotina</taxon>
        <taxon>Harpellomycetes</taxon>
        <taxon>Harpellales</taxon>
        <taxon>Legeriomycetaceae</taxon>
        <taxon>Smittium</taxon>
    </lineage>
</organism>
<dbReference type="Proteomes" id="UP000245609">
    <property type="component" value="Unassembled WGS sequence"/>
</dbReference>
<protein>
    <submittedName>
        <fullName evidence="1">Uncharacterized protein</fullName>
    </submittedName>
</protein>
<name>A0A2T9YLV5_9FUNG</name>
<sequence>MDAAGVKRFKCVAGYLGLDCKIPDSATLYKISCYLKGKPGYYKGGVSVNNDLDNKGISCKESTVTSVVPTATTAYTTLTTSTAITTSTGYTTSTAYATSTPYTTPTTSTAYTTPTTPAAPVACPLIVDIQKCMNKCVDDVLN</sequence>
<gene>
    <name evidence="1" type="ORF">BB560_006002</name>
</gene>
<reference evidence="1 2" key="1">
    <citation type="journal article" date="2018" name="MBio">
        <title>Comparative Genomics Reveals the Core Gene Toolbox for the Fungus-Insect Symbiosis.</title>
        <authorList>
            <person name="Wang Y."/>
            <person name="Stata M."/>
            <person name="Wang W."/>
            <person name="Stajich J.E."/>
            <person name="White M.M."/>
            <person name="Moncalvo J.M."/>
        </authorList>
    </citation>
    <scope>NUCLEOTIDE SEQUENCE [LARGE SCALE GENOMIC DNA]</scope>
    <source>
        <strain evidence="1 2">SC-DP-2</strain>
    </source>
</reference>